<protein>
    <submittedName>
        <fullName evidence="1">Uncharacterized protein</fullName>
    </submittedName>
</protein>
<name>A0ABY6L817_9ARAC</name>
<organism evidence="1 2">
    <name type="scientific">Cordylochernes scorpioides</name>
    <dbReference type="NCBI Taxonomy" id="51811"/>
    <lineage>
        <taxon>Eukaryota</taxon>
        <taxon>Metazoa</taxon>
        <taxon>Ecdysozoa</taxon>
        <taxon>Arthropoda</taxon>
        <taxon>Chelicerata</taxon>
        <taxon>Arachnida</taxon>
        <taxon>Pseudoscorpiones</taxon>
        <taxon>Cheliferoidea</taxon>
        <taxon>Chernetidae</taxon>
        <taxon>Cordylochernes</taxon>
    </lineage>
</organism>
<evidence type="ECO:0000313" key="2">
    <source>
        <dbReference type="Proteomes" id="UP001235939"/>
    </source>
</evidence>
<accession>A0ABY6L817</accession>
<evidence type="ECO:0000313" key="1">
    <source>
        <dbReference type="EMBL" id="UYV76352.1"/>
    </source>
</evidence>
<keyword evidence="2" id="KW-1185">Reference proteome</keyword>
<dbReference type="Proteomes" id="UP001235939">
    <property type="component" value="Chromosome 14"/>
</dbReference>
<proteinExistence type="predicted"/>
<reference evidence="1 2" key="1">
    <citation type="submission" date="2022-01" db="EMBL/GenBank/DDBJ databases">
        <title>A chromosomal length assembly of Cordylochernes scorpioides.</title>
        <authorList>
            <person name="Zeh D."/>
            <person name="Zeh J."/>
        </authorList>
    </citation>
    <scope>NUCLEOTIDE SEQUENCE [LARGE SCALE GENOMIC DNA]</scope>
    <source>
        <strain evidence="1">IN4F17</strain>
        <tissue evidence="1">Whole Body</tissue>
    </source>
</reference>
<gene>
    <name evidence="1" type="ORF">LAZ67_14000137</name>
</gene>
<dbReference type="EMBL" id="CP092876">
    <property type="protein sequence ID" value="UYV76352.1"/>
    <property type="molecule type" value="Genomic_DNA"/>
</dbReference>
<sequence>MAKRTKKVGVCVGIWHCRGCTKTVSGDVPITNTLRQECHQEAEGNAGIVILYYNSRWMICSIISTLN</sequence>